<evidence type="ECO:0000313" key="4">
    <source>
        <dbReference type="EMBL" id="KPM31200.1"/>
    </source>
</evidence>
<dbReference type="STRING" id="1300341.I595_2464"/>
<dbReference type="GO" id="GO:0016757">
    <property type="term" value="F:glycosyltransferase activity"/>
    <property type="evidence" value="ECO:0007669"/>
    <property type="project" value="InterPro"/>
</dbReference>
<dbReference type="RefSeq" id="WP_054559531.1">
    <property type="nucleotide sequence ID" value="NZ_LDJX01000005.1"/>
</dbReference>
<dbReference type="EMBL" id="LDJX01000005">
    <property type="protein sequence ID" value="KPM31200.1"/>
    <property type="molecule type" value="Genomic_DNA"/>
</dbReference>
<evidence type="ECO:0000256" key="1">
    <source>
        <dbReference type="ARBA" id="ARBA00022679"/>
    </source>
</evidence>
<proteinExistence type="predicted"/>
<organism evidence="4 5">
    <name type="scientific">Croceitalea dokdonensis DOKDO 023</name>
    <dbReference type="NCBI Taxonomy" id="1300341"/>
    <lineage>
        <taxon>Bacteria</taxon>
        <taxon>Pseudomonadati</taxon>
        <taxon>Bacteroidota</taxon>
        <taxon>Flavobacteriia</taxon>
        <taxon>Flavobacteriales</taxon>
        <taxon>Flavobacteriaceae</taxon>
        <taxon>Croceitalea</taxon>
    </lineage>
</organism>
<gene>
    <name evidence="4" type="ORF">I595_2464</name>
</gene>
<dbReference type="PATRIC" id="fig|1300341.3.peg.2630"/>
<dbReference type="Proteomes" id="UP000050280">
    <property type="component" value="Unassembled WGS sequence"/>
</dbReference>
<feature type="domain" description="Glycosyltransferase subfamily 4-like N-terminal" evidence="3">
    <location>
        <begin position="17"/>
        <end position="177"/>
    </location>
</feature>
<dbReference type="PANTHER" id="PTHR46401">
    <property type="entry name" value="GLYCOSYLTRANSFERASE WBBK-RELATED"/>
    <property type="match status" value="1"/>
</dbReference>
<dbReference type="PANTHER" id="PTHR46401:SF2">
    <property type="entry name" value="GLYCOSYLTRANSFERASE WBBK-RELATED"/>
    <property type="match status" value="1"/>
</dbReference>
<name>A0A0P7ADB1_9FLAO</name>
<sequence length="386" mass="44124">MKIGIEGQRLFRKKKHGMDMVALELIKNLQRIDTRNQYVIFVKPDVDDACIPAAPNFKIVELTSKFGYPGWEQWELPRAAFREGCDVLHCTSNTGPIFCKVPLVTTLHDIIYLESISVFQKAGTWYQKLGNLYRRFFVPSVIRKSKKVITVSNYEKERINAYFGFKDDRLTAVYNGVGEHFQQVTDTVVLNTIKQEYNLPERYFFFLGNTDPKKNTLGVLKAFALFNQQYGNQFKLVMLDFDEDRLKRMLLDINAPELRALIHLTGYVPNELLPAIISQCEVFLYPSLRESFGIPILEGMACGVPVITSNTSSMPEVAGDNAALIVDPFDPKQISAAMHTLVEDKMLAALLAKNGIERAKHFSWKEMAKNVLELYEDVFNELEKQK</sequence>
<dbReference type="InterPro" id="IPR028098">
    <property type="entry name" value="Glyco_trans_4-like_N"/>
</dbReference>
<dbReference type="CDD" id="cd03809">
    <property type="entry name" value="GT4_MtfB-like"/>
    <property type="match status" value="1"/>
</dbReference>
<reference evidence="4 5" key="1">
    <citation type="submission" date="2015-09" db="EMBL/GenBank/DDBJ databases">
        <title>Genome sequence of the marine flavobacterium Croceitalea dokdonensis DOKDO 023 that contains proton- and sodium-pumping rhodopsins.</title>
        <authorList>
            <person name="Kwon S.-K."/>
            <person name="Lee H.K."/>
            <person name="Kwak M.-J."/>
            <person name="Kim J.F."/>
        </authorList>
    </citation>
    <scope>NUCLEOTIDE SEQUENCE [LARGE SCALE GENOMIC DNA]</scope>
    <source>
        <strain evidence="4 5">DOKDO 023</strain>
    </source>
</reference>
<dbReference type="AlphaFoldDB" id="A0A0P7ADB1"/>
<dbReference type="Gene3D" id="3.40.50.2000">
    <property type="entry name" value="Glycogen Phosphorylase B"/>
    <property type="match status" value="2"/>
</dbReference>
<feature type="domain" description="Glycosyl transferase family 1" evidence="2">
    <location>
        <begin position="198"/>
        <end position="357"/>
    </location>
</feature>
<dbReference type="Pfam" id="PF00534">
    <property type="entry name" value="Glycos_transf_1"/>
    <property type="match status" value="1"/>
</dbReference>
<dbReference type="SUPFAM" id="SSF53756">
    <property type="entry name" value="UDP-Glycosyltransferase/glycogen phosphorylase"/>
    <property type="match status" value="1"/>
</dbReference>
<evidence type="ECO:0000313" key="5">
    <source>
        <dbReference type="Proteomes" id="UP000050280"/>
    </source>
</evidence>
<keyword evidence="1 4" id="KW-0808">Transferase</keyword>
<evidence type="ECO:0000259" key="2">
    <source>
        <dbReference type="Pfam" id="PF00534"/>
    </source>
</evidence>
<protein>
    <submittedName>
        <fullName evidence="4">Glycosyl transferase group 1</fullName>
    </submittedName>
</protein>
<accession>A0A0P7ADB1</accession>
<dbReference type="InterPro" id="IPR001296">
    <property type="entry name" value="Glyco_trans_1"/>
</dbReference>
<evidence type="ECO:0000259" key="3">
    <source>
        <dbReference type="Pfam" id="PF13439"/>
    </source>
</evidence>
<comment type="caution">
    <text evidence="4">The sequence shown here is derived from an EMBL/GenBank/DDBJ whole genome shotgun (WGS) entry which is preliminary data.</text>
</comment>
<dbReference type="Pfam" id="PF13439">
    <property type="entry name" value="Glyco_transf_4"/>
    <property type="match status" value="1"/>
</dbReference>
<keyword evidence="5" id="KW-1185">Reference proteome</keyword>